<accession>A0ABW9MBG9</accession>
<comment type="cofactor">
    <cofactor evidence="1">
        <name>[4Fe-4S] cluster</name>
        <dbReference type="ChEBI" id="CHEBI:49883"/>
    </cofactor>
</comment>
<keyword evidence="8" id="KW-1185">Reference proteome</keyword>
<protein>
    <submittedName>
        <fullName evidence="7">Acyl-CoA dehydratase activase-related protein</fullName>
    </submittedName>
</protein>
<dbReference type="Gene3D" id="3.30.420.40">
    <property type="match status" value="4"/>
</dbReference>
<sequence length="1417" mass="158127">MNLHMGLDVGSTTVKVVVTDELFNTIYSIYIRHKSDVRATVKKVLTDLYHKFGNLSLTMNVTGSGGMFLEDILGVDFVQEVIAETRAIRKFIPQTDVLIELGGEDSKITYLSGSVEQRMNSICAGGTGAFIDQMAALLDTDAAGLNELSKAYKKIYPIASRCGVFAKTDIQALMNQGASREDIAISVFQSVVNQTISNLACGRPIRGNVTFLGGPLHFLSSLRDRFVETLGEDENNFYIPDDAEVYVAKGAAILSSENSKPVDLKDLITRLENAKEVNLEMTKRLDPLFESLDDYEDFKIRHKTDKVKYRDLATYQGPIYVGLDAGSTTSKMVWLSEDNEILLDDYRMNLGRPLEVVISMLKEGLTKKNPKAYIASSGICGYGEDFIKNALHIDSGEVETIAHYRAAKFFDPDVDFILDIGGQDMKAMHIRDGIIDSIQLNEACSSGCGSFLSTFAASVSMDVKEFQQRAIRSKEPADLGSRCTVFMNSKVKQAQKEGSEVEDIAAGLCYSVIKNAIQKVIKIRDPKSLGKNIVVQGGTFYGDAILRAFEKISGRDVTRPEIAGLMGAMGMALIAKDKSTGSSNMAGQSVLENFSYSQKSARCGRCTNNCALVINTFADGRRFITGNRCERGAGIKLDKKKDDLNMYKYKYKLLFDRKTLGDGARFGRVGIPRVLNIYEDYPFWHKFFDSLGFDIILSSDSDRKIYEKGIATISSETACYPAKLVHGHMEDLIDKKPDLIFYPGVFYAYKQFDAAKNQMNCPVVSGYPDVIKNNVDRLNELRFLNPYLSFESEEIIKKRLVEVFEGYTHAGNILRKKEIENAVSLAWEAEQAYHDQIRKKGKEIIDHVRAHDLNAIVLAGRPYHIDPEVNHGIADLIESIDIPVLSEDAIAYNVKDLTKELRVLDQWSYHARLYRASKYVAENDNFELIQLNSFGCGLDAVTTDQVEELLKSHGKIYTLLKIDEISNLGAVKIRLRSLLEALDQKKREGISFKTNPSDFVYENTEFTKEMKLEGYTILAPQMAREHFRIMENAFKAFGFNIEFLDTIDEDVIDTGLKYVNNDSCYPSITVVGQLIHAVKSGKYDTDKLALLMTQTGGACRASNYVGYIRKGLKDAGFPDLPVIALSAQGIETNEGFDLVRFKNIPLLKQAIRAILLGDLINRVSNATRPYEIELGSVNDLKEAWINKLSAEIGTMKTKRYRQAIQEIVKDFEDLPVCNKEIPKAGIVGEILVKFLPEANNHLQDVLEAEGAEVVMPDLTDFLMYCMKNSELKRDLYGKSAATARMGRLGIKLIEANRKPIRKALRESERFTEPLYIDDIADLAEEVTSLGNQAGEGWLLAGEMVELIHQGAPNIVCIQPFGCLPNHITGKGVMKKIRESYPEANIVAIDYDPGASEVNQVNRVKLMMSAARDKIKVK</sequence>
<dbReference type="NCBIfam" id="TIGR00241">
    <property type="entry name" value="CoA_E_activ"/>
    <property type="match status" value="1"/>
</dbReference>
<feature type="domain" description="ATPase BadF/BadG/BcrA/BcrD type" evidence="5">
    <location>
        <begin position="321"/>
        <end position="575"/>
    </location>
</feature>
<evidence type="ECO:0000256" key="2">
    <source>
        <dbReference type="ARBA" id="ARBA00022723"/>
    </source>
</evidence>
<evidence type="ECO:0000256" key="4">
    <source>
        <dbReference type="ARBA" id="ARBA00023014"/>
    </source>
</evidence>
<dbReference type="InterPro" id="IPR043129">
    <property type="entry name" value="ATPase_NBD"/>
</dbReference>
<evidence type="ECO:0000256" key="1">
    <source>
        <dbReference type="ARBA" id="ARBA00001966"/>
    </source>
</evidence>
<organism evidence="7 8">
    <name type="scientific">Anaerococcus kampingae</name>
    <dbReference type="NCBI Taxonomy" id="3115614"/>
    <lineage>
        <taxon>Bacteria</taxon>
        <taxon>Bacillati</taxon>
        <taxon>Bacillota</taxon>
        <taxon>Tissierellia</taxon>
        <taxon>Tissierellales</taxon>
        <taxon>Peptoniphilaceae</taxon>
        <taxon>Anaerococcus</taxon>
    </lineage>
</organism>
<name>A0ABW9MBG9_9FIRM</name>
<dbReference type="Proteomes" id="UP001637994">
    <property type="component" value="Unassembled WGS sequence"/>
</dbReference>
<dbReference type="RefSeq" id="WP_410035256.1">
    <property type="nucleotide sequence ID" value="NZ_JBGMEF010000013.1"/>
</dbReference>
<evidence type="ECO:0000259" key="6">
    <source>
        <dbReference type="Pfam" id="PF09989"/>
    </source>
</evidence>
<dbReference type="PANTHER" id="PTHR32329">
    <property type="entry name" value="BIFUNCTIONAL PROTEIN [INCLUDES 2-HYDROXYACYL-COA DEHYDRATASE (N-TER) AND ITS ACTIVATOR DOMAIN (C_TERM)-RELATED"/>
    <property type="match status" value="1"/>
</dbReference>
<dbReference type="InterPro" id="IPR002731">
    <property type="entry name" value="ATPase_BadF"/>
</dbReference>
<evidence type="ECO:0000256" key="3">
    <source>
        <dbReference type="ARBA" id="ARBA00023004"/>
    </source>
</evidence>
<keyword evidence="4" id="KW-0411">Iron-sulfur</keyword>
<dbReference type="PANTHER" id="PTHR32329:SF4">
    <property type="entry name" value="ACTIVATOR OF 2-HYDROXYACYL-COA DEHYDRATASE"/>
    <property type="match status" value="1"/>
</dbReference>
<dbReference type="Pfam" id="PF09989">
    <property type="entry name" value="DUF2229"/>
    <property type="match status" value="1"/>
</dbReference>
<evidence type="ECO:0000313" key="8">
    <source>
        <dbReference type="Proteomes" id="UP001637994"/>
    </source>
</evidence>
<feature type="domain" description="DUF2229" evidence="6">
    <location>
        <begin position="668"/>
        <end position="890"/>
    </location>
</feature>
<dbReference type="SUPFAM" id="SSF53067">
    <property type="entry name" value="Actin-like ATPase domain"/>
    <property type="match status" value="2"/>
</dbReference>
<proteinExistence type="predicted"/>
<dbReference type="InterPro" id="IPR018709">
    <property type="entry name" value="CoA_activase_DUF2229"/>
</dbReference>
<feature type="domain" description="ATPase BadF/BadG/BcrA/BcrD type" evidence="5">
    <location>
        <begin position="6"/>
        <end position="254"/>
    </location>
</feature>
<dbReference type="EMBL" id="JBGMEF010000013">
    <property type="protein sequence ID" value="MFO3666629.1"/>
    <property type="molecule type" value="Genomic_DNA"/>
</dbReference>
<dbReference type="Pfam" id="PF01869">
    <property type="entry name" value="BcrAD_BadFG"/>
    <property type="match status" value="2"/>
</dbReference>
<dbReference type="InterPro" id="IPR051805">
    <property type="entry name" value="Dehydratase_Activator_Redct"/>
</dbReference>
<evidence type="ECO:0000259" key="5">
    <source>
        <dbReference type="Pfam" id="PF01869"/>
    </source>
</evidence>
<dbReference type="CDD" id="cd24034">
    <property type="entry name" value="ASKHA_NBD_O66634-like_rpt1"/>
    <property type="match status" value="1"/>
</dbReference>
<keyword evidence="3" id="KW-0408">Iron</keyword>
<evidence type="ECO:0000313" key="7">
    <source>
        <dbReference type="EMBL" id="MFO3666629.1"/>
    </source>
</evidence>
<dbReference type="CDD" id="cd24035">
    <property type="entry name" value="ASKHA_NBD_O66634-like_rpt2"/>
    <property type="match status" value="1"/>
</dbReference>
<gene>
    <name evidence="7" type="ORF">ACCQ42_02430</name>
</gene>
<keyword evidence="2" id="KW-0479">Metal-binding</keyword>
<comment type="caution">
    <text evidence="7">The sequence shown here is derived from an EMBL/GenBank/DDBJ whole genome shotgun (WGS) entry which is preliminary data.</text>
</comment>
<dbReference type="InterPro" id="IPR008275">
    <property type="entry name" value="CoA_E_activase_dom"/>
</dbReference>
<reference evidence="7 8" key="1">
    <citation type="journal article" date="2025" name="Anaerobe">
        <title>Description of Anaerococcus kampingiae sp. nov., Anaerococcus groningensis sp. nov., Anaerococcus martiniensis sp. nov., and Anaerococcus cruorum sp. nov., isolated from human clinical specimens.</title>
        <authorList>
            <person name="Boiten K.E."/>
            <person name="Meijer J."/>
            <person name="van Wezel E.M."/>
            <person name="Veloo A.C.M."/>
        </authorList>
    </citation>
    <scope>NUCLEOTIDE SEQUENCE [LARGE SCALE GENOMIC DNA]</scope>
    <source>
        <strain evidence="7 8">ENR0874</strain>
    </source>
</reference>